<dbReference type="RefSeq" id="WP_073132669.1">
    <property type="nucleotide sequence ID" value="NZ_FQWQ01000001.1"/>
</dbReference>
<sequence>MGIYKNLLVIEGLPSCSIPDLLESFGFTQVASKEKATLGQYIYPEKDVLAVSFCNNFTILAHYMLPLSMIESDFARRRYDDDAAIGKHFEKQNSLAVLLESSENCYAMRLKKDGRDFGIYGRAHSSAYKYGEMTPIELKYLENSTTDSAPDLWGKRIFLVDGEELTHDQIGEDIVLWNLQEFMQTGPGLLYDLSAEVFSVHDEHLYHHP</sequence>
<dbReference type="EMBL" id="FQWQ01000001">
    <property type="protein sequence ID" value="SHG74623.1"/>
    <property type="molecule type" value="Genomic_DNA"/>
</dbReference>
<proteinExistence type="predicted"/>
<organism evidence="1 2">
    <name type="scientific">Chryseolinea serpens</name>
    <dbReference type="NCBI Taxonomy" id="947013"/>
    <lineage>
        <taxon>Bacteria</taxon>
        <taxon>Pseudomonadati</taxon>
        <taxon>Bacteroidota</taxon>
        <taxon>Cytophagia</taxon>
        <taxon>Cytophagales</taxon>
        <taxon>Fulvivirgaceae</taxon>
        <taxon>Chryseolinea</taxon>
    </lineage>
</organism>
<evidence type="ECO:0000313" key="2">
    <source>
        <dbReference type="Proteomes" id="UP000184212"/>
    </source>
</evidence>
<protein>
    <submittedName>
        <fullName evidence="1">Uncharacterized protein</fullName>
    </submittedName>
</protein>
<keyword evidence="2" id="KW-1185">Reference proteome</keyword>
<dbReference type="STRING" id="947013.SAMN04488109_1658"/>
<accession>A0A1M5MD05</accession>
<dbReference type="AlphaFoldDB" id="A0A1M5MD05"/>
<name>A0A1M5MD05_9BACT</name>
<dbReference type="Proteomes" id="UP000184212">
    <property type="component" value="Unassembled WGS sequence"/>
</dbReference>
<evidence type="ECO:0000313" key="1">
    <source>
        <dbReference type="EMBL" id="SHG74623.1"/>
    </source>
</evidence>
<reference evidence="1 2" key="1">
    <citation type="submission" date="2016-11" db="EMBL/GenBank/DDBJ databases">
        <authorList>
            <person name="Jaros S."/>
            <person name="Januszkiewicz K."/>
            <person name="Wedrychowicz H."/>
        </authorList>
    </citation>
    <scope>NUCLEOTIDE SEQUENCE [LARGE SCALE GENOMIC DNA]</scope>
    <source>
        <strain evidence="1 2">DSM 24574</strain>
    </source>
</reference>
<gene>
    <name evidence="1" type="ORF">SAMN04488109_1658</name>
</gene>